<name>A0A1M5QYD9_9RHOB</name>
<organism evidence="2 3">
    <name type="scientific">Marivita hallyeonensis</name>
    <dbReference type="NCBI Taxonomy" id="996342"/>
    <lineage>
        <taxon>Bacteria</taxon>
        <taxon>Pseudomonadati</taxon>
        <taxon>Pseudomonadota</taxon>
        <taxon>Alphaproteobacteria</taxon>
        <taxon>Rhodobacterales</taxon>
        <taxon>Roseobacteraceae</taxon>
        <taxon>Marivita</taxon>
    </lineage>
</organism>
<dbReference type="STRING" id="996342.SAMN05443551_1550"/>
<dbReference type="Proteomes" id="UP000184221">
    <property type="component" value="Unassembled WGS sequence"/>
</dbReference>
<feature type="transmembrane region" description="Helical" evidence="1">
    <location>
        <begin position="56"/>
        <end position="75"/>
    </location>
</feature>
<keyword evidence="1" id="KW-0812">Transmembrane</keyword>
<dbReference type="PANTHER" id="PTHR34980:SF2">
    <property type="entry name" value="INNER MEMBRANE PROTEIN YHAH-RELATED"/>
    <property type="match status" value="1"/>
</dbReference>
<dbReference type="InterPro" id="IPR008523">
    <property type="entry name" value="DUF805"/>
</dbReference>
<dbReference type="RefSeq" id="WP_072776936.1">
    <property type="nucleotide sequence ID" value="NZ_FQXC01000002.1"/>
</dbReference>
<protein>
    <submittedName>
        <fullName evidence="2">Uncharacterized membrane protein YhaH, DUF805 family</fullName>
    </submittedName>
</protein>
<dbReference type="GO" id="GO:0005886">
    <property type="term" value="C:plasma membrane"/>
    <property type="evidence" value="ECO:0007669"/>
    <property type="project" value="TreeGrafter"/>
</dbReference>
<evidence type="ECO:0000256" key="1">
    <source>
        <dbReference type="SAM" id="Phobius"/>
    </source>
</evidence>
<dbReference type="OrthoDB" id="9812349at2"/>
<evidence type="ECO:0000313" key="3">
    <source>
        <dbReference type="Proteomes" id="UP000184221"/>
    </source>
</evidence>
<evidence type="ECO:0000313" key="2">
    <source>
        <dbReference type="EMBL" id="SHH19154.1"/>
    </source>
</evidence>
<proteinExistence type="predicted"/>
<dbReference type="AlphaFoldDB" id="A0A1M5QYD9"/>
<gene>
    <name evidence="2" type="ORF">SAMN05443551_1550</name>
</gene>
<keyword evidence="1" id="KW-0472">Membrane</keyword>
<reference evidence="2 3" key="1">
    <citation type="submission" date="2016-11" db="EMBL/GenBank/DDBJ databases">
        <authorList>
            <person name="Jaros S."/>
            <person name="Januszkiewicz K."/>
            <person name="Wedrychowicz H."/>
        </authorList>
    </citation>
    <scope>NUCLEOTIDE SEQUENCE [LARGE SCALE GENOMIC DNA]</scope>
    <source>
        <strain evidence="2 3">DSM 29431</strain>
    </source>
</reference>
<keyword evidence="1" id="KW-1133">Transmembrane helix</keyword>
<sequence length="124" mass="13828">MNFQDAVRTCLSKYATFSGRAARSEFWWFVLFLMVMNLLLAILDRALFGVTSDGQPISIIGAVFSLAIILPSIAVGVRRLHDLDKSGWWYLLILIPFLGALVLIYFFVQKGSAGENRFGPDPLA</sequence>
<feature type="transmembrane region" description="Helical" evidence="1">
    <location>
        <begin position="87"/>
        <end position="108"/>
    </location>
</feature>
<dbReference type="PANTHER" id="PTHR34980">
    <property type="entry name" value="INNER MEMBRANE PROTEIN-RELATED-RELATED"/>
    <property type="match status" value="1"/>
</dbReference>
<dbReference type="Pfam" id="PF05656">
    <property type="entry name" value="DUF805"/>
    <property type="match status" value="1"/>
</dbReference>
<keyword evidence="3" id="KW-1185">Reference proteome</keyword>
<accession>A0A1M5QYD9</accession>
<feature type="transmembrane region" description="Helical" evidence="1">
    <location>
        <begin position="26"/>
        <end position="44"/>
    </location>
</feature>
<dbReference type="EMBL" id="FQXC01000002">
    <property type="protein sequence ID" value="SHH19154.1"/>
    <property type="molecule type" value="Genomic_DNA"/>
</dbReference>